<gene>
    <name evidence="2" type="ORF">N825_04345</name>
</gene>
<sequence>MIRITTAALVAVSLFTGSLVVSPAMAQQRGGVQIGGNATVIGLANNAVNAATGFLAKADQNIGSIKGNVEVKGNATVIGLANNAVNASTGFLSNACQTVGGINSEAGC</sequence>
<dbReference type="EMBL" id="AVFL01000010">
    <property type="protein sequence ID" value="EWY39750.1"/>
    <property type="molecule type" value="Genomic_DNA"/>
</dbReference>
<keyword evidence="3" id="KW-1185">Reference proteome</keyword>
<feature type="chain" id="PRO_5004920736" evidence="1">
    <location>
        <begin position="27"/>
        <end position="108"/>
    </location>
</feature>
<protein>
    <submittedName>
        <fullName evidence="2">Uncharacterized protein</fullName>
    </submittedName>
</protein>
<name>W9H0P8_9PROT</name>
<evidence type="ECO:0000313" key="2">
    <source>
        <dbReference type="EMBL" id="EWY39750.1"/>
    </source>
</evidence>
<evidence type="ECO:0000313" key="3">
    <source>
        <dbReference type="Proteomes" id="UP000019486"/>
    </source>
</evidence>
<accession>W9H0P8</accession>
<dbReference type="OrthoDB" id="7371572at2"/>
<feature type="signal peptide" evidence="1">
    <location>
        <begin position="1"/>
        <end position="26"/>
    </location>
</feature>
<dbReference type="Proteomes" id="UP000019486">
    <property type="component" value="Unassembled WGS sequence"/>
</dbReference>
<comment type="caution">
    <text evidence="2">The sequence shown here is derived from an EMBL/GenBank/DDBJ whole genome shotgun (WGS) entry which is preliminary data.</text>
</comment>
<dbReference type="AlphaFoldDB" id="W9H0P8"/>
<organism evidence="2 3">
    <name type="scientific">Skermanella stibiiresistens SB22</name>
    <dbReference type="NCBI Taxonomy" id="1385369"/>
    <lineage>
        <taxon>Bacteria</taxon>
        <taxon>Pseudomonadati</taxon>
        <taxon>Pseudomonadota</taxon>
        <taxon>Alphaproteobacteria</taxon>
        <taxon>Rhodospirillales</taxon>
        <taxon>Azospirillaceae</taxon>
        <taxon>Skermanella</taxon>
    </lineage>
</organism>
<reference evidence="2 3" key="1">
    <citation type="submission" date="2013-08" db="EMBL/GenBank/DDBJ databases">
        <title>The genome sequence of Skermanella stibiiresistens.</title>
        <authorList>
            <person name="Zhu W."/>
            <person name="Wang G."/>
        </authorList>
    </citation>
    <scope>NUCLEOTIDE SEQUENCE [LARGE SCALE GENOMIC DNA]</scope>
    <source>
        <strain evidence="2 3">SB22</strain>
    </source>
</reference>
<dbReference type="RefSeq" id="WP_037453349.1">
    <property type="nucleotide sequence ID" value="NZ_AVFL01000010.1"/>
</dbReference>
<evidence type="ECO:0000256" key="1">
    <source>
        <dbReference type="SAM" id="SignalP"/>
    </source>
</evidence>
<proteinExistence type="predicted"/>
<keyword evidence="1" id="KW-0732">Signal</keyword>